<evidence type="ECO:0000256" key="2">
    <source>
        <dbReference type="ARBA" id="ARBA00023163"/>
    </source>
</evidence>
<organism evidence="5">
    <name type="scientific">Medioppia subpectinata</name>
    <dbReference type="NCBI Taxonomy" id="1979941"/>
    <lineage>
        <taxon>Eukaryota</taxon>
        <taxon>Metazoa</taxon>
        <taxon>Ecdysozoa</taxon>
        <taxon>Arthropoda</taxon>
        <taxon>Chelicerata</taxon>
        <taxon>Arachnida</taxon>
        <taxon>Acari</taxon>
        <taxon>Acariformes</taxon>
        <taxon>Sarcoptiformes</taxon>
        <taxon>Oribatida</taxon>
        <taxon>Brachypylina</taxon>
        <taxon>Oppioidea</taxon>
        <taxon>Oppiidae</taxon>
        <taxon>Medioppia</taxon>
    </lineage>
</organism>
<dbReference type="EMBL" id="OC859167">
    <property type="protein sequence ID" value="CAD7627277.1"/>
    <property type="molecule type" value="Genomic_DNA"/>
</dbReference>
<sequence length="254" mass="28952">MGMKKELIKILYNNNNSKKFDKINVNCAENTTQNNAIDSTTKLGFNSNNNTTDLQELNTNITDISNTSSNPIYTDSSPTPSLSPLSSHDLTGQSCRTDIILIHRPITDYRNQLNELEGRRLRELLAATRGLSAEKTLTYNTEEEGKIVAGYRDVIGARFEYRFRTFIDMSKKLSPFIELCEQDRMNLIKYGCLDLFGLRSIANYDHCTGTWTYIMIQLINKPSSKSANDQRLPSYVQFCDHTHSLDLLDQIISR</sequence>
<evidence type="ECO:0000256" key="1">
    <source>
        <dbReference type="ARBA" id="ARBA00023015"/>
    </source>
</evidence>
<dbReference type="EMBL" id="CAJPIZ010004592">
    <property type="protein sequence ID" value="CAG2107707.1"/>
    <property type="molecule type" value="Genomic_DNA"/>
</dbReference>
<evidence type="ECO:0000256" key="3">
    <source>
        <dbReference type="ARBA" id="ARBA00023170"/>
    </source>
</evidence>
<name>A0A7R9KSB1_9ACAR</name>
<dbReference type="SUPFAM" id="SSF48508">
    <property type="entry name" value="Nuclear receptor ligand-binding domain"/>
    <property type="match status" value="1"/>
</dbReference>
<dbReference type="Gene3D" id="1.10.565.10">
    <property type="entry name" value="Retinoid X Receptor"/>
    <property type="match status" value="1"/>
</dbReference>
<feature type="compositionally biased region" description="Low complexity" evidence="4">
    <location>
        <begin position="74"/>
        <end position="90"/>
    </location>
</feature>
<reference evidence="5" key="1">
    <citation type="submission" date="2020-11" db="EMBL/GenBank/DDBJ databases">
        <authorList>
            <person name="Tran Van P."/>
        </authorList>
    </citation>
    <scope>NUCLEOTIDE SEQUENCE</scope>
</reference>
<keyword evidence="3" id="KW-0675">Receptor</keyword>
<protein>
    <submittedName>
        <fullName evidence="5">Uncharacterized protein</fullName>
    </submittedName>
</protein>
<dbReference type="InterPro" id="IPR035500">
    <property type="entry name" value="NHR-like_dom_sf"/>
</dbReference>
<accession>A0A7R9KSB1</accession>
<dbReference type="Proteomes" id="UP000759131">
    <property type="component" value="Unassembled WGS sequence"/>
</dbReference>
<keyword evidence="1" id="KW-0805">Transcription regulation</keyword>
<evidence type="ECO:0000313" key="6">
    <source>
        <dbReference type="Proteomes" id="UP000759131"/>
    </source>
</evidence>
<keyword evidence="6" id="KW-1185">Reference proteome</keyword>
<keyword evidence="2" id="KW-0804">Transcription</keyword>
<evidence type="ECO:0000256" key="4">
    <source>
        <dbReference type="SAM" id="MobiDB-lite"/>
    </source>
</evidence>
<gene>
    <name evidence="5" type="ORF">OSB1V03_LOCUS7707</name>
</gene>
<feature type="region of interest" description="Disordered" evidence="4">
    <location>
        <begin position="68"/>
        <end position="90"/>
    </location>
</feature>
<dbReference type="AlphaFoldDB" id="A0A7R9KSB1"/>
<evidence type="ECO:0000313" key="5">
    <source>
        <dbReference type="EMBL" id="CAD7627277.1"/>
    </source>
</evidence>
<proteinExistence type="predicted"/>